<gene>
    <name evidence="4" type="ORF">CUC15_05795</name>
</gene>
<dbReference type="OrthoDB" id="286404at2"/>
<dbReference type="GO" id="GO:0016491">
    <property type="term" value="F:oxidoreductase activity"/>
    <property type="evidence" value="ECO:0007669"/>
    <property type="project" value="UniProtKB-KW"/>
</dbReference>
<dbReference type="CDD" id="cd05233">
    <property type="entry name" value="SDR_c"/>
    <property type="match status" value="1"/>
</dbReference>
<dbReference type="EMBL" id="CP024848">
    <property type="protein sequence ID" value="AXI08459.1"/>
    <property type="molecule type" value="Genomic_DNA"/>
</dbReference>
<dbReference type="PANTHER" id="PTHR43639:SF1">
    <property type="entry name" value="SHORT-CHAIN DEHYDROGENASE_REDUCTASE FAMILY PROTEIN"/>
    <property type="match status" value="1"/>
</dbReference>
<dbReference type="SUPFAM" id="SSF51735">
    <property type="entry name" value="NAD(P)-binding Rossmann-fold domains"/>
    <property type="match status" value="1"/>
</dbReference>
<reference evidence="5" key="1">
    <citation type="submission" date="2017-11" db="EMBL/GenBank/DDBJ databases">
        <authorList>
            <person name="Zhu W."/>
        </authorList>
    </citation>
    <scope>NUCLEOTIDE SEQUENCE [LARGE SCALE GENOMIC DNA]</scope>
    <source>
        <strain evidence="5">160</strain>
    </source>
</reference>
<dbReference type="InterPro" id="IPR002347">
    <property type="entry name" value="SDR_fam"/>
</dbReference>
<dbReference type="PRINTS" id="PR00080">
    <property type="entry name" value="SDRFAMILY"/>
</dbReference>
<evidence type="ECO:0000256" key="3">
    <source>
        <dbReference type="ARBA" id="ARBA00023002"/>
    </source>
</evidence>
<dbReference type="InterPro" id="IPR020904">
    <property type="entry name" value="Sc_DH/Rdtase_CS"/>
</dbReference>
<evidence type="ECO:0000313" key="5">
    <source>
        <dbReference type="Proteomes" id="UP000253908"/>
    </source>
</evidence>
<evidence type="ECO:0000256" key="1">
    <source>
        <dbReference type="ARBA" id="ARBA00006484"/>
    </source>
</evidence>
<comment type="similarity">
    <text evidence="1">Belongs to the short-chain dehydrogenases/reductases (SDR) family.</text>
</comment>
<dbReference type="InterPro" id="IPR036291">
    <property type="entry name" value="NAD(P)-bd_dom_sf"/>
</dbReference>
<dbReference type="Proteomes" id="UP000253908">
    <property type="component" value="Chromosome"/>
</dbReference>
<dbReference type="NCBIfam" id="NF005559">
    <property type="entry name" value="PRK07231.1"/>
    <property type="match status" value="1"/>
</dbReference>
<organism evidence="4 5">
    <name type="scientific">Oceanobacillus zhaokaii</name>
    <dbReference type="NCBI Taxonomy" id="2052660"/>
    <lineage>
        <taxon>Bacteria</taxon>
        <taxon>Bacillati</taxon>
        <taxon>Bacillota</taxon>
        <taxon>Bacilli</taxon>
        <taxon>Bacillales</taxon>
        <taxon>Bacillaceae</taxon>
        <taxon>Oceanobacillus</taxon>
    </lineage>
</organism>
<keyword evidence="3" id="KW-0560">Oxidoreductase</keyword>
<name>A0A345PEM9_9BACI</name>
<sequence>MKRLEGKVAIVTGAGGGQGAAEATIFAQEGAKVIATDLAFENVQNVVNKINEENPGSAIALKHDVSSEEQWKTVVEEAVGKFEKIDILVNNAGILATKPYQETNIDYWNFGMNINAWSQFVGMKIVAPYIKEAGGGSIVNIGSMASIDNSGGFNVYTASKGAVEALTRSAAVQFGPDNIRVNSIHPGAIATKMLTDTISTDEAMQGVIGMIPLGRVGDPIDVAKLALFLASDDSDYISGTANIIDGAMRL</sequence>
<dbReference type="AlphaFoldDB" id="A0A345PEM9"/>
<dbReference type="PANTHER" id="PTHR43639">
    <property type="entry name" value="OXIDOREDUCTASE, SHORT-CHAIN DEHYDROGENASE/REDUCTASE FAMILY (AFU_ORTHOLOGUE AFUA_5G02870)"/>
    <property type="match status" value="1"/>
</dbReference>
<dbReference type="KEGG" id="ocn:CUC15_05795"/>
<dbReference type="PROSITE" id="PS00061">
    <property type="entry name" value="ADH_SHORT"/>
    <property type="match status" value="1"/>
</dbReference>
<keyword evidence="5" id="KW-1185">Reference proteome</keyword>
<evidence type="ECO:0000313" key="4">
    <source>
        <dbReference type="EMBL" id="AXI08459.1"/>
    </source>
</evidence>
<dbReference type="Pfam" id="PF13561">
    <property type="entry name" value="adh_short_C2"/>
    <property type="match status" value="1"/>
</dbReference>
<proteinExistence type="inferred from homology"/>
<protein>
    <submittedName>
        <fullName evidence="4">Short-chain dehydrogenase</fullName>
    </submittedName>
</protein>
<dbReference type="Gene3D" id="3.40.50.720">
    <property type="entry name" value="NAD(P)-binding Rossmann-like Domain"/>
    <property type="match status" value="1"/>
</dbReference>
<dbReference type="PRINTS" id="PR00081">
    <property type="entry name" value="GDHRDH"/>
</dbReference>
<comment type="subunit">
    <text evidence="2">Homotetramer.</text>
</comment>
<dbReference type="FunFam" id="3.40.50.720:FF:000084">
    <property type="entry name" value="Short-chain dehydrogenase reductase"/>
    <property type="match status" value="1"/>
</dbReference>
<dbReference type="RefSeq" id="WP_114915754.1">
    <property type="nucleotide sequence ID" value="NZ_CP024848.1"/>
</dbReference>
<dbReference type="GO" id="GO:0008206">
    <property type="term" value="P:bile acid metabolic process"/>
    <property type="evidence" value="ECO:0007669"/>
    <property type="project" value="UniProtKB-ARBA"/>
</dbReference>
<evidence type="ECO:0000256" key="2">
    <source>
        <dbReference type="ARBA" id="ARBA00011881"/>
    </source>
</evidence>
<accession>A0A345PEM9</accession>